<protein>
    <recommendedName>
        <fullName evidence="4">DUF5673 domain-containing protein</fullName>
    </recommendedName>
</protein>
<sequence>MEKFILTIILCIVLLGIFMMLRIMIQFNKRKSELGAKVSSYYPKLGPLFLRAGSFIFASYFFGGACIRLFSRYHEVDHVLFIIKAANYIGIILLSVIITVQSFRKTEVYEKGIIIDSRCYSYADLKGYSILHSQYDADRIFLQEKPEKEIEISSSIQTKDIALFEEDIKQFVPSVNLKVSKYMF</sequence>
<dbReference type="AlphaFoldDB" id="A0AA91V8M3"/>
<evidence type="ECO:0000256" key="1">
    <source>
        <dbReference type="SAM" id="Phobius"/>
    </source>
</evidence>
<evidence type="ECO:0008006" key="4">
    <source>
        <dbReference type="Google" id="ProtNLM"/>
    </source>
</evidence>
<accession>A0AA91V8M3</accession>
<keyword evidence="1" id="KW-0812">Transmembrane</keyword>
<reference evidence="2 3" key="1">
    <citation type="submission" date="2017-09" db="EMBL/GenBank/DDBJ databases">
        <title>Large-scale bioinformatics analysis of Bacillus genomes uncovers conserved roles of natural products in bacterial physiology.</title>
        <authorList>
            <consortium name="Agbiome Team Llc"/>
            <person name="Bleich R.M."/>
            <person name="Grubbs K.J."/>
            <person name="Santa Maria K.C."/>
            <person name="Allen S.E."/>
            <person name="Farag S."/>
            <person name="Shank E.A."/>
            <person name="Bowers A."/>
        </authorList>
    </citation>
    <scope>NUCLEOTIDE SEQUENCE [LARGE SCALE GENOMIC DNA]</scope>
    <source>
        <strain evidence="2 3">AFS092012</strain>
    </source>
</reference>
<organism evidence="2 3">
    <name type="scientific">Bacillus pseudomycoides</name>
    <dbReference type="NCBI Taxonomy" id="64104"/>
    <lineage>
        <taxon>Bacteria</taxon>
        <taxon>Bacillati</taxon>
        <taxon>Bacillota</taxon>
        <taxon>Bacilli</taxon>
        <taxon>Bacillales</taxon>
        <taxon>Bacillaceae</taxon>
        <taxon>Bacillus</taxon>
        <taxon>Bacillus cereus group</taxon>
    </lineage>
</organism>
<feature type="transmembrane region" description="Helical" evidence="1">
    <location>
        <begin position="6"/>
        <end position="27"/>
    </location>
</feature>
<name>A0AA91V8M3_9BACI</name>
<dbReference type="RefSeq" id="WP_097898474.1">
    <property type="nucleotide sequence ID" value="NZ_NVOR01000106.1"/>
</dbReference>
<keyword evidence="1" id="KW-0472">Membrane</keyword>
<comment type="caution">
    <text evidence="2">The sequence shown here is derived from an EMBL/GenBank/DDBJ whole genome shotgun (WGS) entry which is preliminary data.</text>
</comment>
<evidence type="ECO:0000313" key="3">
    <source>
        <dbReference type="Proteomes" id="UP000221020"/>
    </source>
</evidence>
<evidence type="ECO:0000313" key="2">
    <source>
        <dbReference type="EMBL" id="PED80595.1"/>
    </source>
</evidence>
<feature type="transmembrane region" description="Helical" evidence="1">
    <location>
        <begin position="82"/>
        <end position="103"/>
    </location>
</feature>
<gene>
    <name evidence="2" type="ORF">CON65_21840</name>
</gene>
<proteinExistence type="predicted"/>
<feature type="transmembrane region" description="Helical" evidence="1">
    <location>
        <begin position="48"/>
        <end position="70"/>
    </location>
</feature>
<keyword evidence="1" id="KW-1133">Transmembrane helix</keyword>
<dbReference type="EMBL" id="NVOR01000106">
    <property type="protein sequence ID" value="PED80595.1"/>
    <property type="molecule type" value="Genomic_DNA"/>
</dbReference>
<dbReference type="Proteomes" id="UP000221020">
    <property type="component" value="Unassembled WGS sequence"/>
</dbReference>